<proteinExistence type="inferred from homology"/>
<feature type="transmembrane region" description="Helical" evidence="12">
    <location>
        <begin position="38"/>
        <end position="56"/>
    </location>
</feature>
<keyword evidence="4 12" id="KW-0479">Metal-binding</keyword>
<protein>
    <recommendedName>
        <fullName evidence="12">CDGSH iron-sulfur domain-containing protein 2</fullName>
    </recommendedName>
</protein>
<dbReference type="EMBL" id="JBBHLL010000081">
    <property type="protein sequence ID" value="KAK7819381.1"/>
    <property type="molecule type" value="Genomic_DNA"/>
</dbReference>
<dbReference type="GO" id="GO:0046872">
    <property type="term" value="F:metal ion binding"/>
    <property type="evidence" value="ECO:0007669"/>
    <property type="project" value="UniProtKB-UniRule"/>
</dbReference>
<keyword evidence="2 12" id="KW-0812">Transmembrane</keyword>
<feature type="domain" description="Iron-binding zinc finger CDGSH type" evidence="13">
    <location>
        <begin position="81"/>
        <end position="120"/>
    </location>
</feature>
<dbReference type="FunFam" id="3.40.5.90:FF:000001">
    <property type="entry name" value="CDGSH iron-sulfur domain-containing protein 1"/>
    <property type="match status" value="1"/>
</dbReference>
<dbReference type="GO" id="GO:0005741">
    <property type="term" value="C:mitochondrial outer membrane"/>
    <property type="evidence" value="ECO:0007669"/>
    <property type="project" value="UniProtKB-SubCell"/>
</dbReference>
<gene>
    <name evidence="14" type="ORF">U0070_025409</name>
</gene>
<dbReference type="Gene3D" id="3.40.5.90">
    <property type="entry name" value="CDGSH iron-sulfur domain, mitoNEET-type"/>
    <property type="match status" value="1"/>
</dbReference>
<keyword evidence="5" id="KW-0496">Mitochondrion</keyword>
<evidence type="ECO:0000256" key="10">
    <source>
        <dbReference type="ARBA" id="ARBA00023014"/>
    </source>
</evidence>
<keyword evidence="11 12" id="KW-0472">Membrane</keyword>
<evidence type="ECO:0000256" key="2">
    <source>
        <dbReference type="ARBA" id="ARBA00022692"/>
    </source>
</evidence>
<keyword evidence="8 12" id="KW-0408">Iron</keyword>
<dbReference type="InterPro" id="IPR045131">
    <property type="entry name" value="CISD1/2"/>
</dbReference>
<keyword evidence="3 12" id="KW-0001">2Fe-2S</keyword>
<evidence type="ECO:0000256" key="3">
    <source>
        <dbReference type="ARBA" id="ARBA00022714"/>
    </source>
</evidence>
<dbReference type="SMART" id="SM00704">
    <property type="entry name" value="ZnF_CDGSH"/>
    <property type="match status" value="1"/>
</dbReference>
<evidence type="ECO:0000256" key="7">
    <source>
        <dbReference type="ARBA" id="ARBA00022989"/>
    </source>
</evidence>
<sequence length="135" mass="15248">MVLDSVARIVKVQLPAYLKQLPVPDSITGFAHLTVSEWLRLLPFLGVLALLGYLAVRPFFPKKKQQKDSLINLKIQKENPKVVNEINIEDLNLTKAAYCRCWRSKTFPACDGSHNKHNELTGDNVGPLILKKKEV</sequence>
<keyword evidence="6 12" id="KW-0256">Endoplasmic reticulum</keyword>
<evidence type="ECO:0000259" key="13">
    <source>
        <dbReference type="SMART" id="SM00704"/>
    </source>
</evidence>
<keyword evidence="5" id="KW-1000">Mitochondrion outer membrane</keyword>
<keyword evidence="9" id="KW-0072">Autophagy</keyword>
<evidence type="ECO:0000313" key="14">
    <source>
        <dbReference type="EMBL" id="KAK7819381.1"/>
    </source>
</evidence>
<evidence type="ECO:0000256" key="12">
    <source>
        <dbReference type="RuleBase" id="RU369084"/>
    </source>
</evidence>
<evidence type="ECO:0000256" key="5">
    <source>
        <dbReference type="ARBA" id="ARBA00022787"/>
    </source>
</evidence>
<dbReference type="GO" id="GO:0000422">
    <property type="term" value="P:autophagy of mitochondrion"/>
    <property type="evidence" value="ECO:0007669"/>
    <property type="project" value="TreeGrafter"/>
</dbReference>
<dbReference type="GO" id="GO:0051537">
    <property type="term" value="F:2 iron, 2 sulfur cluster binding"/>
    <property type="evidence" value="ECO:0007669"/>
    <property type="project" value="UniProtKB-UniRule"/>
</dbReference>
<keyword evidence="15" id="KW-1185">Reference proteome</keyword>
<dbReference type="InterPro" id="IPR019610">
    <property type="entry name" value="FeS-contain_mitoNEET_N"/>
</dbReference>
<dbReference type="InterPro" id="IPR018967">
    <property type="entry name" value="FeS-contain_CDGSH-typ"/>
</dbReference>
<dbReference type="InterPro" id="IPR042216">
    <property type="entry name" value="MitoNEET_CISD"/>
</dbReference>
<dbReference type="GO" id="GO:0010506">
    <property type="term" value="P:regulation of autophagy"/>
    <property type="evidence" value="ECO:0007669"/>
    <property type="project" value="UniProtKB-UniRule"/>
</dbReference>
<comment type="function">
    <text evidence="12">Regulator of autophagy that contributes to antagonize BECN1-mediated cellular autophagy at the endoplasmic reticulum. Participates in the interaction of BCL2 with BECN1 and is required for BCL2-mediated depression of endoplasmic reticulum Ca(2+) stores during autophagy.</text>
</comment>
<reference evidence="14 15" key="1">
    <citation type="journal article" date="2023" name="bioRxiv">
        <title>Conserved and derived expression patterns and positive selection on dental genes reveal complex evolutionary context of ever-growing rodent molars.</title>
        <authorList>
            <person name="Calamari Z.T."/>
            <person name="Song A."/>
            <person name="Cohen E."/>
            <person name="Akter M."/>
            <person name="Roy R.D."/>
            <person name="Hallikas O."/>
            <person name="Christensen M.M."/>
            <person name="Li P."/>
            <person name="Marangoni P."/>
            <person name="Jernvall J."/>
            <person name="Klein O.D."/>
        </authorList>
    </citation>
    <scope>NUCLEOTIDE SEQUENCE [LARGE SCALE GENOMIC DNA]</scope>
    <source>
        <strain evidence="14">V071</strain>
    </source>
</reference>
<evidence type="ECO:0000256" key="9">
    <source>
        <dbReference type="ARBA" id="ARBA00023006"/>
    </source>
</evidence>
<keyword evidence="7 12" id="KW-1133">Transmembrane helix</keyword>
<organism evidence="14 15">
    <name type="scientific">Myodes glareolus</name>
    <name type="common">Bank vole</name>
    <name type="synonym">Clethrionomys glareolus</name>
    <dbReference type="NCBI Taxonomy" id="447135"/>
    <lineage>
        <taxon>Eukaryota</taxon>
        <taxon>Metazoa</taxon>
        <taxon>Chordata</taxon>
        <taxon>Craniata</taxon>
        <taxon>Vertebrata</taxon>
        <taxon>Euteleostomi</taxon>
        <taxon>Mammalia</taxon>
        <taxon>Eutheria</taxon>
        <taxon>Euarchontoglires</taxon>
        <taxon>Glires</taxon>
        <taxon>Rodentia</taxon>
        <taxon>Myomorpha</taxon>
        <taxon>Muroidea</taxon>
        <taxon>Cricetidae</taxon>
        <taxon>Arvicolinae</taxon>
        <taxon>Myodes</taxon>
    </lineage>
</organism>
<evidence type="ECO:0000256" key="1">
    <source>
        <dbReference type="ARBA" id="ARBA00008624"/>
    </source>
</evidence>
<evidence type="ECO:0000256" key="6">
    <source>
        <dbReference type="ARBA" id="ARBA00022824"/>
    </source>
</evidence>
<comment type="subunit">
    <text evidence="12">Homodimer.</text>
</comment>
<comment type="similarity">
    <text evidence="1 12">Belongs to the CISD protein family. CISD2 subfamily.</text>
</comment>
<keyword evidence="10 12" id="KW-0411">Iron-sulfur</keyword>
<evidence type="ECO:0000313" key="15">
    <source>
        <dbReference type="Proteomes" id="UP001488838"/>
    </source>
</evidence>
<dbReference type="Pfam" id="PF09360">
    <property type="entry name" value="zf-CDGSH"/>
    <property type="match status" value="1"/>
</dbReference>
<accession>A0AAW0IZ80</accession>
<evidence type="ECO:0000256" key="4">
    <source>
        <dbReference type="ARBA" id="ARBA00022723"/>
    </source>
</evidence>
<dbReference type="PANTHER" id="PTHR13680">
    <property type="entry name" value="CDGSH IRON-SULFUR DOMAIN-CONTAINING PROTEIN 1"/>
    <property type="match status" value="1"/>
</dbReference>
<dbReference type="GO" id="GO:0005789">
    <property type="term" value="C:endoplasmic reticulum membrane"/>
    <property type="evidence" value="ECO:0007669"/>
    <property type="project" value="UniProtKB-SubCell"/>
</dbReference>
<dbReference type="PANTHER" id="PTHR13680:SF33">
    <property type="entry name" value="CDGSH IRON-SULFUR DOMAIN-CONTAINING PROTEIN 2"/>
    <property type="match status" value="1"/>
</dbReference>
<evidence type="ECO:0000256" key="8">
    <source>
        <dbReference type="ARBA" id="ARBA00023004"/>
    </source>
</evidence>
<dbReference type="Proteomes" id="UP001488838">
    <property type="component" value="Unassembled WGS sequence"/>
</dbReference>
<comment type="cofactor">
    <cofactor evidence="12">
        <name>[2Fe-2S] cluster</name>
        <dbReference type="ChEBI" id="CHEBI:190135"/>
    </cofactor>
    <text evidence="12">Binds 1 [2Fe-2S] cluster.</text>
</comment>
<evidence type="ECO:0000256" key="11">
    <source>
        <dbReference type="ARBA" id="ARBA00023136"/>
    </source>
</evidence>
<name>A0AAW0IZ80_MYOGA</name>
<dbReference type="Pfam" id="PF10660">
    <property type="entry name" value="MitoNEET_N"/>
    <property type="match status" value="1"/>
</dbReference>
<comment type="subcellular location">
    <subcellularLocation>
        <location evidence="12">Endoplasmic reticulum membrane</location>
        <topology evidence="12">Single-pass membrane protein</topology>
    </subcellularLocation>
    <subcellularLocation>
        <location evidence="12">Mitochondrion outer membrane</location>
        <topology evidence="12">Single-pass membrane protein</topology>
    </subcellularLocation>
</comment>
<comment type="caution">
    <text evidence="14">The sequence shown here is derived from an EMBL/GenBank/DDBJ whole genome shotgun (WGS) entry which is preliminary data.</text>
</comment>
<dbReference type="AlphaFoldDB" id="A0AAW0IZ80"/>